<dbReference type="PANTHER" id="PTHR12589:SF7">
    <property type="entry name" value="6-PYRUVOYL TETRAHYDROBIOPTERIN SYNTHASE"/>
    <property type="match status" value="1"/>
</dbReference>
<protein>
    <recommendedName>
        <fullName evidence="5">6-carboxy-5,6,7,8-tetrahydropterin synthase</fullName>
        <ecNumber evidence="4">4.1.2.50</ecNumber>
    </recommendedName>
    <alternativeName>
        <fullName evidence="9">Queuosine biosynthesis protein QueD</fullName>
    </alternativeName>
</protein>
<dbReference type="Pfam" id="PF01242">
    <property type="entry name" value="PTPS"/>
    <property type="match status" value="1"/>
</dbReference>
<evidence type="ECO:0000256" key="7">
    <source>
        <dbReference type="ARBA" id="ARBA00022833"/>
    </source>
</evidence>
<comment type="catalytic activity">
    <reaction evidence="10">
        <text>7,8-dihydroneopterin 3'-triphosphate + H2O = 6-carboxy-5,6,7,8-tetrahydropterin + triphosphate + acetaldehyde + 2 H(+)</text>
        <dbReference type="Rhea" id="RHEA:27966"/>
        <dbReference type="ChEBI" id="CHEBI:15343"/>
        <dbReference type="ChEBI" id="CHEBI:15377"/>
        <dbReference type="ChEBI" id="CHEBI:15378"/>
        <dbReference type="ChEBI" id="CHEBI:18036"/>
        <dbReference type="ChEBI" id="CHEBI:58462"/>
        <dbReference type="ChEBI" id="CHEBI:61032"/>
        <dbReference type="EC" id="4.1.2.50"/>
    </reaction>
</comment>
<evidence type="ECO:0000256" key="2">
    <source>
        <dbReference type="ARBA" id="ARBA00005061"/>
    </source>
</evidence>
<dbReference type="EC" id="4.1.2.50" evidence="4"/>
<sequence length="133" mass="15368">MYRVAREIEFCYGHRLLNYEGKCRHLHGHNGKAVIVLGGDALDHRGMLIDFSDIKRHLQAWIDEHLDHNMLLHRDDPILPVLQERGERVFVMDQNPTAENIARLIFEHAKDAGLPILEVTLWETPRCHATFGA</sequence>
<gene>
    <name evidence="11" type="ORF">ElP_04520</name>
</gene>
<dbReference type="SUPFAM" id="SSF55620">
    <property type="entry name" value="Tetrahydrobiopterin biosynthesis enzymes-like"/>
    <property type="match status" value="1"/>
</dbReference>
<evidence type="ECO:0000256" key="4">
    <source>
        <dbReference type="ARBA" id="ARBA00012982"/>
    </source>
</evidence>
<keyword evidence="12" id="KW-1185">Reference proteome</keyword>
<evidence type="ECO:0000256" key="6">
    <source>
        <dbReference type="ARBA" id="ARBA00022723"/>
    </source>
</evidence>
<evidence type="ECO:0000313" key="12">
    <source>
        <dbReference type="Proteomes" id="UP000317835"/>
    </source>
</evidence>
<evidence type="ECO:0000256" key="10">
    <source>
        <dbReference type="ARBA" id="ARBA00048807"/>
    </source>
</evidence>
<dbReference type="KEGG" id="tpla:ElP_04520"/>
<dbReference type="Proteomes" id="UP000317835">
    <property type="component" value="Chromosome"/>
</dbReference>
<dbReference type="AlphaFoldDB" id="A0A518GVJ0"/>
<keyword evidence="7" id="KW-0862">Zinc</keyword>
<reference evidence="11 12" key="1">
    <citation type="submission" date="2019-02" db="EMBL/GenBank/DDBJ databases">
        <title>Deep-cultivation of Planctomycetes and their phenomic and genomic characterization uncovers novel biology.</title>
        <authorList>
            <person name="Wiegand S."/>
            <person name="Jogler M."/>
            <person name="Boedeker C."/>
            <person name="Pinto D."/>
            <person name="Vollmers J."/>
            <person name="Rivas-Marin E."/>
            <person name="Kohn T."/>
            <person name="Peeters S.H."/>
            <person name="Heuer A."/>
            <person name="Rast P."/>
            <person name="Oberbeckmann S."/>
            <person name="Bunk B."/>
            <person name="Jeske O."/>
            <person name="Meyerdierks A."/>
            <person name="Storesund J.E."/>
            <person name="Kallscheuer N."/>
            <person name="Luecker S."/>
            <person name="Lage O.M."/>
            <person name="Pohl T."/>
            <person name="Merkel B.J."/>
            <person name="Hornburger P."/>
            <person name="Mueller R.-W."/>
            <person name="Bruemmer F."/>
            <person name="Labrenz M."/>
            <person name="Spormann A.M."/>
            <person name="Op den Camp H."/>
            <person name="Overmann J."/>
            <person name="Amann R."/>
            <person name="Jetten M.S.M."/>
            <person name="Mascher T."/>
            <person name="Medema M.H."/>
            <person name="Devos D.P."/>
            <person name="Kaster A.-K."/>
            <person name="Ovreas L."/>
            <person name="Rohde M."/>
            <person name="Galperin M.Y."/>
            <person name="Jogler C."/>
        </authorList>
    </citation>
    <scope>NUCLEOTIDE SEQUENCE [LARGE SCALE GENOMIC DNA]</scope>
    <source>
        <strain evidence="11 12">ElP</strain>
    </source>
</reference>
<evidence type="ECO:0000256" key="5">
    <source>
        <dbReference type="ARBA" id="ARBA00018141"/>
    </source>
</evidence>
<evidence type="ECO:0000256" key="1">
    <source>
        <dbReference type="ARBA" id="ARBA00001947"/>
    </source>
</evidence>
<keyword evidence="8" id="KW-0456">Lyase</keyword>
<evidence type="ECO:0000313" key="11">
    <source>
        <dbReference type="EMBL" id="QDV32617.1"/>
    </source>
</evidence>
<dbReference type="OrthoDB" id="9804698at2"/>
<keyword evidence="6" id="KW-0479">Metal-binding</keyword>
<dbReference type="GO" id="GO:0046872">
    <property type="term" value="F:metal ion binding"/>
    <property type="evidence" value="ECO:0007669"/>
    <property type="project" value="UniProtKB-KW"/>
</dbReference>
<name>A0A518GVJ0_9BACT</name>
<comment type="cofactor">
    <cofactor evidence="1">
        <name>Zn(2+)</name>
        <dbReference type="ChEBI" id="CHEBI:29105"/>
    </cofactor>
</comment>
<dbReference type="Gene3D" id="3.30.479.10">
    <property type="entry name" value="6-pyruvoyl tetrahydropterin synthase/QueD"/>
    <property type="match status" value="2"/>
</dbReference>
<dbReference type="UniPathway" id="UPA00391"/>
<accession>A0A518GVJ0</accession>
<evidence type="ECO:0000256" key="3">
    <source>
        <dbReference type="ARBA" id="ARBA00008900"/>
    </source>
</evidence>
<dbReference type="EMBL" id="CP036426">
    <property type="protein sequence ID" value="QDV32617.1"/>
    <property type="molecule type" value="Genomic_DNA"/>
</dbReference>
<dbReference type="PANTHER" id="PTHR12589">
    <property type="entry name" value="PYRUVOYL TETRAHYDROBIOPTERIN SYNTHASE"/>
    <property type="match status" value="1"/>
</dbReference>
<comment type="pathway">
    <text evidence="2">Purine metabolism; 7-cyano-7-deazaguanine biosynthesis.</text>
</comment>
<dbReference type="RefSeq" id="WP_145266844.1">
    <property type="nucleotide sequence ID" value="NZ_CP036426.1"/>
</dbReference>
<evidence type="ECO:0000256" key="9">
    <source>
        <dbReference type="ARBA" id="ARBA00031449"/>
    </source>
</evidence>
<comment type="similarity">
    <text evidence="3">Belongs to the PTPS family. QueD subfamily.</text>
</comment>
<proteinExistence type="inferred from homology"/>
<dbReference type="InterPro" id="IPR007115">
    <property type="entry name" value="6-PTP_synth/QueD"/>
</dbReference>
<organism evidence="11 12">
    <name type="scientific">Tautonia plasticadhaerens</name>
    <dbReference type="NCBI Taxonomy" id="2527974"/>
    <lineage>
        <taxon>Bacteria</taxon>
        <taxon>Pseudomonadati</taxon>
        <taxon>Planctomycetota</taxon>
        <taxon>Planctomycetia</taxon>
        <taxon>Isosphaerales</taxon>
        <taxon>Isosphaeraceae</taxon>
        <taxon>Tautonia</taxon>
    </lineage>
</organism>
<evidence type="ECO:0000256" key="8">
    <source>
        <dbReference type="ARBA" id="ARBA00023239"/>
    </source>
</evidence>
<dbReference type="GO" id="GO:0070497">
    <property type="term" value="F:6-carboxytetrahydropterin synthase activity"/>
    <property type="evidence" value="ECO:0007669"/>
    <property type="project" value="UniProtKB-EC"/>
</dbReference>
<dbReference type="InterPro" id="IPR038418">
    <property type="entry name" value="6-PTP_synth/QueD_sf"/>
</dbReference>